<feature type="compositionally biased region" description="Acidic residues" evidence="1">
    <location>
        <begin position="805"/>
        <end position="829"/>
    </location>
</feature>
<sequence>MVDLKGLLRQFVSEYGQTKDGVFVPSPDIIVNSQMFTELIGTENPDKRTHSRLLIEWKTVELSFIPAYLVCDDLEVRYRILNILLTMSLPLEERGSKDKTVIPEIVQCEIMLRHQLTCEKFLRQLIFDGIYCMRMYDHATIELDSIEDARAQKEAEKALLEEEGEELEKVNEEEEEAEWIASQDIKDDPSTKSSNIISPLKQSDEDLNDSQRITGLKESTADPQEEEEDEEDEEDGETADKSIDDQNSDEKAEDKAEEQQQDGGDEKDEESNGNDGSDSGEDEKEQKIHDEHTLNEENALLNRELASRYFTTIVIFLRNLVLLPDSLSSRSSCGSLFTIMLNCRLHTFLALLATHSHVIVPAVPREFFISVLTACLVQNVDPFLCALAVDEEKRVKEMFQKNRLQGGLSLTSIVPSSKQSDSLVSIYRSAKNINTSTDSPLFDSSDGVSDDRSTFLLPLRPSLINQPVDMRIFTDDLRERIAQKVHQKAKKDAAEMKKRRREEKKRRRRERAAQKTKQTKNDEEEIEDDEEWLRRMEEEEEEYRRQEEQQRLHDAQQDAELAALLMDYDGEDVHVDAPIAPVAPGSAGNNNKTNGVNNNSNNSTYIDSILDVDGKKVQAQRDAIHQQELVRLGIRRKPDMTALGVTIDVEGSSKVNLPSPSVPLTVGSRGPGRKLRNMLKPIPCTALWSAKVLYIRLIQSGFVSFISEMCQQYISTQHENRDEIASNMLKICAFFMNFVANLTEIAHKRVEIKESLKSPEEKAAEKQVLEEERAKKKAEKEEARKAKEEARMKKREERRQRILSGDEDAWEEEELEDDESESESESSDLEDLKPIPEQFSVLIPLFPNLFNIIDGNLFVFALESLHKTRKECLNFITASISLSHALCLIRKEEGFGMFLSYIFRSDSGKQFNKVLFESLKEWKVSKPDDLSFTSSLIAIVRCIFLVSQLNNSLEVRKKSTLDHELDNGLTERQVKMLRRNGWAVGDGARVWREYQRRRAEKELSGFIVDDEGEKKKKRAERKEAERKKKKEEEEKAEREKVAREKVEQRLGTTQTQEEEEEEEKETKEGREREGREKKAEERDQEQKGEEQEGEEQKGEEQKGEEQEEEMDGSESELVKLDMDHIEGKEEEDAPDPLLDIQDKGEVDKNAGNEEKKEDVEEEKENNNNDDNDDNDLFTMGEKVLGEKSDEDDSFDNALKNTLAPQPDHNADNELVDQDDSDIIQSIAAARFKNRQKRAKASSGQEVQDMRMTLMEELEAEERALMLHRLIKTRKQENEEDDKVVHLTKWHFINGFTTRLVQRNILFCLDALLEKKELQLPTSVAFGQTLLLLRCIGESVSMWNFPTFVIFAKALHYLPSKSFLSGCVRVCVQDFTHAIVQCPSLLAWTIVNAAEAAEQEIREMEIEVGGRGWEEEELKRRVQDEQAAARSRELLDDENAGKEPWWIQMEEEYNQKEKERRMLEEGGEKGEKEKEPEEKKKENEEEDEEDDLFSSHVLKGSIPSEANDMTTLDNKDMDEGSLSQDKQASPKRDQESDKGQDKGEESEEDDMFDRLDEAKAQESHQGDDIEVLKDGNEKNTSGVVINDSLGLLDGFDEGFEDL</sequence>
<feature type="compositionally biased region" description="Basic and acidic residues" evidence="1">
    <location>
        <begin position="1140"/>
        <end position="1158"/>
    </location>
</feature>
<dbReference type="PANTHER" id="PTHR36812:SF9">
    <property type="entry name" value="MYB-LIKE PROTEIN X ISOFORM X1"/>
    <property type="match status" value="1"/>
</dbReference>
<feature type="region of interest" description="Disordered" evidence="1">
    <location>
        <begin position="483"/>
        <end position="532"/>
    </location>
</feature>
<feature type="compositionally biased region" description="Basic and acidic residues" evidence="1">
    <location>
        <begin position="761"/>
        <end position="800"/>
    </location>
</feature>
<feature type="compositionally biased region" description="Acidic residues" evidence="1">
    <location>
        <begin position="259"/>
        <end position="283"/>
    </location>
</feature>
<dbReference type="PANTHER" id="PTHR36812">
    <property type="entry name" value="NEUROFILAMENT TRIPLET M PROTEIN-LIKE PROTEIN"/>
    <property type="match status" value="1"/>
</dbReference>
<accession>A0ABQ5K2S7</accession>
<feature type="compositionally biased region" description="Acidic residues" evidence="1">
    <location>
        <begin position="162"/>
        <end position="178"/>
    </location>
</feature>
<feature type="compositionally biased region" description="Acidic residues" evidence="1">
    <location>
        <begin position="1159"/>
        <end position="1175"/>
    </location>
</feature>
<proteinExistence type="predicted"/>
<feature type="compositionally biased region" description="Basic residues" evidence="1">
    <location>
        <begin position="497"/>
        <end position="510"/>
    </location>
</feature>
<feature type="region of interest" description="Disordered" evidence="1">
    <location>
        <begin position="1012"/>
        <end position="1213"/>
    </location>
</feature>
<feature type="compositionally biased region" description="Acidic residues" evidence="1">
    <location>
        <begin position="1105"/>
        <end position="1114"/>
    </location>
</feature>
<feature type="compositionally biased region" description="Basic and acidic residues" evidence="1">
    <location>
        <begin position="284"/>
        <end position="295"/>
    </location>
</feature>
<feature type="compositionally biased region" description="Basic and acidic residues" evidence="1">
    <location>
        <begin position="1116"/>
        <end position="1127"/>
    </location>
</feature>
<feature type="compositionally biased region" description="Basic and acidic residues" evidence="1">
    <location>
        <begin position="1527"/>
        <end position="1542"/>
    </location>
</feature>
<feature type="compositionally biased region" description="Polar residues" evidence="1">
    <location>
        <begin position="191"/>
        <end position="201"/>
    </location>
</feature>
<feature type="compositionally biased region" description="Acidic residues" evidence="1">
    <location>
        <begin position="522"/>
        <end position="531"/>
    </location>
</feature>
<feature type="region of interest" description="Disordered" evidence="1">
    <location>
        <begin position="1456"/>
        <end position="1601"/>
    </location>
</feature>
<evidence type="ECO:0000313" key="3">
    <source>
        <dbReference type="Proteomes" id="UP001057375"/>
    </source>
</evidence>
<feature type="compositionally biased region" description="Acidic residues" evidence="1">
    <location>
        <begin position="223"/>
        <end position="237"/>
    </location>
</feature>
<feature type="compositionally biased region" description="Basic and acidic residues" evidence="1">
    <location>
        <begin position="1456"/>
        <end position="1482"/>
    </location>
</feature>
<evidence type="ECO:0000313" key="2">
    <source>
        <dbReference type="EMBL" id="GKT26488.1"/>
    </source>
</evidence>
<dbReference type="EMBL" id="BQXS01012658">
    <property type="protein sequence ID" value="GKT26488.1"/>
    <property type="molecule type" value="Genomic_DNA"/>
</dbReference>
<feature type="compositionally biased region" description="Basic and acidic residues" evidence="1">
    <location>
        <begin position="238"/>
        <end position="258"/>
    </location>
</feature>
<feature type="region of interest" description="Disordered" evidence="1">
    <location>
        <begin position="761"/>
        <end position="830"/>
    </location>
</feature>
<name>A0ABQ5K2S7_9EUKA</name>
<protein>
    <submittedName>
        <fullName evidence="2">Uncharacterized protein</fullName>
    </submittedName>
</protein>
<feature type="region of interest" description="Disordered" evidence="1">
    <location>
        <begin position="162"/>
        <end position="295"/>
    </location>
</feature>
<organism evidence="2 3">
    <name type="scientific">Aduncisulcus paluster</name>
    <dbReference type="NCBI Taxonomy" id="2918883"/>
    <lineage>
        <taxon>Eukaryota</taxon>
        <taxon>Metamonada</taxon>
        <taxon>Carpediemonas-like organisms</taxon>
        <taxon>Aduncisulcus</taxon>
    </lineage>
</organism>
<keyword evidence="3" id="KW-1185">Reference proteome</keyword>
<gene>
    <name evidence="2" type="ORF">ADUPG1_013374</name>
</gene>
<dbReference type="Proteomes" id="UP001057375">
    <property type="component" value="Unassembled WGS sequence"/>
</dbReference>
<feature type="compositionally biased region" description="Basic and acidic residues" evidence="1">
    <location>
        <begin position="1064"/>
        <end position="1104"/>
    </location>
</feature>
<reference evidence="2" key="1">
    <citation type="submission" date="2022-03" db="EMBL/GenBank/DDBJ databases">
        <title>Draft genome sequence of Aduncisulcus paluster, a free-living microaerophilic Fornicata.</title>
        <authorList>
            <person name="Yuyama I."/>
            <person name="Kume K."/>
            <person name="Tamura T."/>
            <person name="Inagaki Y."/>
            <person name="Hashimoto T."/>
        </authorList>
    </citation>
    <scope>NUCLEOTIDE SEQUENCE</scope>
    <source>
        <strain evidence="2">NY0171</strain>
    </source>
</reference>
<feature type="compositionally biased region" description="Basic and acidic residues" evidence="1">
    <location>
        <begin position="1551"/>
        <end position="1576"/>
    </location>
</feature>
<comment type="caution">
    <text evidence="2">The sequence shown here is derived from an EMBL/GenBank/DDBJ whole genome shotgun (WGS) entry which is preliminary data.</text>
</comment>
<feature type="compositionally biased region" description="Basic and acidic residues" evidence="1">
    <location>
        <begin position="1020"/>
        <end position="1048"/>
    </location>
</feature>
<evidence type="ECO:0000256" key="1">
    <source>
        <dbReference type="SAM" id="MobiDB-lite"/>
    </source>
</evidence>